<comment type="caution">
    <text evidence="1">The sequence shown here is derived from an EMBL/GenBank/DDBJ whole genome shotgun (WGS) entry which is preliminary data.</text>
</comment>
<dbReference type="AlphaFoldDB" id="A0A9D1DDH2"/>
<organism evidence="1 2">
    <name type="scientific">Candidatus Caccousia avicola</name>
    <dbReference type="NCBI Taxonomy" id="2840721"/>
    <lineage>
        <taxon>Bacteria</taxon>
        <taxon>Bacillati</taxon>
        <taxon>Bacillota</taxon>
        <taxon>Clostridia</taxon>
        <taxon>Eubacteriales</taxon>
        <taxon>Oscillospiraceae</taxon>
        <taxon>Oscillospiraceae incertae sedis</taxon>
        <taxon>Candidatus Caccousia</taxon>
    </lineage>
</organism>
<accession>A0A9D1DDH2</accession>
<sequence>MRFVMLRENGPMQNGIVPYFTVVQPDGTPCFRIIGEKNPFTGKLALQDGAGAECARVLRVGTPSLSYHTIWQAERKRAVLTRNLGAPKTPYRLYSIGWKFRGDCFSGNFDVVDRRGRTVMTHGLCWYGGEERVCVETFRGEEALCLCIAAVVDSTPRTLVGSPCMGVSR</sequence>
<reference evidence="1" key="1">
    <citation type="submission" date="2020-10" db="EMBL/GenBank/DDBJ databases">
        <authorList>
            <person name="Gilroy R."/>
        </authorList>
    </citation>
    <scope>NUCLEOTIDE SEQUENCE</scope>
    <source>
        <strain evidence="1">ChiSxjej1B13-7958</strain>
    </source>
</reference>
<proteinExistence type="predicted"/>
<gene>
    <name evidence="1" type="ORF">IAB89_00485</name>
</gene>
<dbReference type="Proteomes" id="UP000824242">
    <property type="component" value="Unassembled WGS sequence"/>
</dbReference>
<name>A0A9D1DDH2_9FIRM</name>
<dbReference type="SUPFAM" id="SSF54518">
    <property type="entry name" value="Tubby C-terminal domain-like"/>
    <property type="match status" value="1"/>
</dbReference>
<evidence type="ECO:0000313" key="1">
    <source>
        <dbReference type="EMBL" id="HIR46127.1"/>
    </source>
</evidence>
<dbReference type="EMBL" id="DVGZ01000004">
    <property type="protein sequence ID" value="HIR46127.1"/>
    <property type="molecule type" value="Genomic_DNA"/>
</dbReference>
<protein>
    <submittedName>
        <fullName evidence="1">Uncharacterized protein</fullName>
    </submittedName>
</protein>
<dbReference type="InterPro" id="IPR025659">
    <property type="entry name" value="Tubby-like_C"/>
</dbReference>
<reference evidence="1" key="2">
    <citation type="journal article" date="2021" name="PeerJ">
        <title>Extensive microbial diversity within the chicken gut microbiome revealed by metagenomics and culture.</title>
        <authorList>
            <person name="Gilroy R."/>
            <person name="Ravi A."/>
            <person name="Getino M."/>
            <person name="Pursley I."/>
            <person name="Horton D.L."/>
            <person name="Alikhan N.F."/>
            <person name="Baker D."/>
            <person name="Gharbi K."/>
            <person name="Hall N."/>
            <person name="Watson M."/>
            <person name="Adriaenssens E.M."/>
            <person name="Foster-Nyarko E."/>
            <person name="Jarju S."/>
            <person name="Secka A."/>
            <person name="Antonio M."/>
            <person name="Oren A."/>
            <person name="Chaudhuri R.R."/>
            <person name="La Ragione R."/>
            <person name="Hildebrand F."/>
            <person name="Pallen M.J."/>
        </authorList>
    </citation>
    <scope>NUCLEOTIDE SEQUENCE</scope>
    <source>
        <strain evidence="1">ChiSxjej1B13-7958</strain>
    </source>
</reference>
<evidence type="ECO:0000313" key="2">
    <source>
        <dbReference type="Proteomes" id="UP000824242"/>
    </source>
</evidence>